<dbReference type="EMBL" id="JAIQCV010000011">
    <property type="protein sequence ID" value="KAH1046947.1"/>
    <property type="molecule type" value="Genomic_DNA"/>
</dbReference>
<proteinExistence type="predicted"/>
<keyword evidence="2" id="KW-1185">Reference proteome</keyword>
<dbReference type="AlphaFoldDB" id="A0A9D3UKL7"/>
<protein>
    <submittedName>
        <fullName evidence="1">Uncharacterized protein</fullName>
    </submittedName>
</protein>
<dbReference type="Proteomes" id="UP000828251">
    <property type="component" value="Unassembled WGS sequence"/>
</dbReference>
<evidence type="ECO:0000313" key="1">
    <source>
        <dbReference type="EMBL" id="KAH1046947.1"/>
    </source>
</evidence>
<dbReference type="OrthoDB" id="10483124at2759"/>
<organism evidence="1 2">
    <name type="scientific">Gossypium stocksii</name>
    <dbReference type="NCBI Taxonomy" id="47602"/>
    <lineage>
        <taxon>Eukaryota</taxon>
        <taxon>Viridiplantae</taxon>
        <taxon>Streptophyta</taxon>
        <taxon>Embryophyta</taxon>
        <taxon>Tracheophyta</taxon>
        <taxon>Spermatophyta</taxon>
        <taxon>Magnoliopsida</taxon>
        <taxon>eudicotyledons</taxon>
        <taxon>Gunneridae</taxon>
        <taxon>Pentapetalae</taxon>
        <taxon>rosids</taxon>
        <taxon>malvids</taxon>
        <taxon>Malvales</taxon>
        <taxon>Malvaceae</taxon>
        <taxon>Malvoideae</taxon>
        <taxon>Gossypium</taxon>
    </lineage>
</organism>
<comment type="caution">
    <text evidence="1">The sequence shown here is derived from an EMBL/GenBank/DDBJ whole genome shotgun (WGS) entry which is preliminary data.</text>
</comment>
<evidence type="ECO:0000313" key="2">
    <source>
        <dbReference type="Proteomes" id="UP000828251"/>
    </source>
</evidence>
<sequence length="160" mass="18026">MSTEEELANLNIDEDEEVSVRSGKKEVDVGEDFNSCLVGRVLTESLVHFLSMKKSLTNLWHLLGGFMSEGMAQQFQNSIRQFVKFLLVKANARRSRGGVWLGKFIKGRAKKDNATYSLWLREELKEGIRVGGRSNRDRGSGYTVEVRIMAVNEANKGRIG</sequence>
<gene>
    <name evidence="1" type="ORF">J1N35_037731</name>
</gene>
<accession>A0A9D3UKL7</accession>
<name>A0A9D3UKL7_9ROSI</name>
<reference evidence="1 2" key="1">
    <citation type="journal article" date="2021" name="Plant Biotechnol. J.">
        <title>Multi-omics assisted identification of the key and species-specific regulatory components of drought-tolerant mechanisms in Gossypium stocksii.</title>
        <authorList>
            <person name="Yu D."/>
            <person name="Ke L."/>
            <person name="Zhang D."/>
            <person name="Wu Y."/>
            <person name="Sun Y."/>
            <person name="Mei J."/>
            <person name="Sun J."/>
            <person name="Sun Y."/>
        </authorList>
    </citation>
    <scope>NUCLEOTIDE SEQUENCE [LARGE SCALE GENOMIC DNA]</scope>
    <source>
        <strain evidence="2">cv. E1</strain>
        <tissue evidence="1">Leaf</tissue>
    </source>
</reference>